<dbReference type="Proteomes" id="UP001187192">
    <property type="component" value="Unassembled WGS sequence"/>
</dbReference>
<protein>
    <submittedName>
        <fullName evidence="1">Uncharacterized protein</fullName>
    </submittedName>
</protein>
<organism evidence="1 2">
    <name type="scientific">Ficus carica</name>
    <name type="common">Common fig</name>
    <dbReference type="NCBI Taxonomy" id="3494"/>
    <lineage>
        <taxon>Eukaryota</taxon>
        <taxon>Viridiplantae</taxon>
        <taxon>Streptophyta</taxon>
        <taxon>Embryophyta</taxon>
        <taxon>Tracheophyta</taxon>
        <taxon>Spermatophyta</taxon>
        <taxon>Magnoliopsida</taxon>
        <taxon>eudicotyledons</taxon>
        <taxon>Gunneridae</taxon>
        <taxon>Pentapetalae</taxon>
        <taxon>rosids</taxon>
        <taxon>fabids</taxon>
        <taxon>Rosales</taxon>
        <taxon>Moraceae</taxon>
        <taxon>Ficeae</taxon>
        <taxon>Ficus</taxon>
    </lineage>
</organism>
<reference evidence="1" key="1">
    <citation type="submission" date="2023-07" db="EMBL/GenBank/DDBJ databases">
        <title>draft genome sequence of fig (Ficus carica).</title>
        <authorList>
            <person name="Takahashi T."/>
            <person name="Nishimura K."/>
        </authorList>
    </citation>
    <scope>NUCLEOTIDE SEQUENCE</scope>
</reference>
<dbReference type="GO" id="GO:0005840">
    <property type="term" value="C:ribosome"/>
    <property type="evidence" value="ECO:0007669"/>
    <property type="project" value="InterPro"/>
</dbReference>
<evidence type="ECO:0000313" key="1">
    <source>
        <dbReference type="EMBL" id="GMN42400.1"/>
    </source>
</evidence>
<dbReference type="InterPro" id="IPR036789">
    <property type="entry name" value="Ribosomal_uL6-like_a/b-dom_sf"/>
</dbReference>
<comment type="caution">
    <text evidence="1">The sequence shown here is derived from an EMBL/GenBank/DDBJ whole genome shotgun (WGS) entry which is preliminary data.</text>
</comment>
<dbReference type="AlphaFoldDB" id="A0AA88D303"/>
<proteinExistence type="predicted"/>
<sequence>MWIVYAHFPISASNGNKNNVIEIRNFLGEKQISKLFITIFKGRIDQEQ</sequence>
<accession>A0AA88D303</accession>
<dbReference type="GO" id="GO:0019843">
    <property type="term" value="F:rRNA binding"/>
    <property type="evidence" value="ECO:0007669"/>
    <property type="project" value="InterPro"/>
</dbReference>
<dbReference type="Gene3D" id="3.90.930.12">
    <property type="entry name" value="Ribosomal protein L6, alpha-beta domain"/>
    <property type="match status" value="1"/>
</dbReference>
<dbReference type="EMBL" id="BTGU01000014">
    <property type="protein sequence ID" value="GMN42400.1"/>
    <property type="molecule type" value="Genomic_DNA"/>
</dbReference>
<gene>
    <name evidence="1" type="ORF">TIFTF001_011614</name>
</gene>
<dbReference type="GO" id="GO:0006412">
    <property type="term" value="P:translation"/>
    <property type="evidence" value="ECO:0007669"/>
    <property type="project" value="InterPro"/>
</dbReference>
<keyword evidence="2" id="KW-1185">Reference proteome</keyword>
<dbReference type="GO" id="GO:0003735">
    <property type="term" value="F:structural constituent of ribosome"/>
    <property type="evidence" value="ECO:0007669"/>
    <property type="project" value="InterPro"/>
</dbReference>
<evidence type="ECO:0000313" key="2">
    <source>
        <dbReference type="Proteomes" id="UP001187192"/>
    </source>
</evidence>
<name>A0AA88D303_FICCA</name>